<gene>
    <name evidence="1" type="ORF">BYL167_LOCUS11075</name>
    <name evidence="2" type="ORF">GIL414_LOCUS15527</name>
</gene>
<organism evidence="1 3">
    <name type="scientific">Rotaria magnacalcarata</name>
    <dbReference type="NCBI Taxonomy" id="392030"/>
    <lineage>
        <taxon>Eukaryota</taxon>
        <taxon>Metazoa</taxon>
        <taxon>Spiralia</taxon>
        <taxon>Gnathifera</taxon>
        <taxon>Rotifera</taxon>
        <taxon>Eurotatoria</taxon>
        <taxon>Bdelloidea</taxon>
        <taxon>Philodinida</taxon>
        <taxon>Philodinidae</taxon>
        <taxon>Rotaria</taxon>
    </lineage>
</organism>
<sequence length="77" mass="8479">LSFMNSISIGSAMVQYMSTPVNSNEAETFLAVFIALADAEKDIYGIAKAMEFDPDYYSSIVACQPLIKKIQTNYQAV</sequence>
<dbReference type="Proteomes" id="UP000681720">
    <property type="component" value="Unassembled WGS sequence"/>
</dbReference>
<dbReference type="EMBL" id="CAJOBH010003427">
    <property type="protein sequence ID" value="CAF3952136.1"/>
    <property type="molecule type" value="Genomic_DNA"/>
</dbReference>
<reference evidence="1" key="1">
    <citation type="submission" date="2021-02" db="EMBL/GenBank/DDBJ databases">
        <authorList>
            <person name="Nowell W R."/>
        </authorList>
    </citation>
    <scope>NUCLEOTIDE SEQUENCE</scope>
</reference>
<protein>
    <submittedName>
        <fullName evidence="1">Uncharacterized protein</fullName>
    </submittedName>
</protein>
<proteinExistence type="predicted"/>
<accession>A0A8S2MGJ6</accession>
<feature type="non-terminal residue" evidence="1">
    <location>
        <position position="1"/>
    </location>
</feature>
<name>A0A8S2MGJ6_9BILA</name>
<comment type="caution">
    <text evidence="1">The sequence shown here is derived from an EMBL/GenBank/DDBJ whole genome shotgun (WGS) entry which is preliminary data.</text>
</comment>
<dbReference type="Proteomes" id="UP000681967">
    <property type="component" value="Unassembled WGS sequence"/>
</dbReference>
<evidence type="ECO:0000313" key="1">
    <source>
        <dbReference type="EMBL" id="CAF3952136.1"/>
    </source>
</evidence>
<evidence type="ECO:0000313" key="2">
    <source>
        <dbReference type="EMBL" id="CAF4071273.1"/>
    </source>
</evidence>
<dbReference type="EMBL" id="CAJOBJ010006856">
    <property type="protein sequence ID" value="CAF4071273.1"/>
    <property type="molecule type" value="Genomic_DNA"/>
</dbReference>
<evidence type="ECO:0000313" key="3">
    <source>
        <dbReference type="Proteomes" id="UP000681967"/>
    </source>
</evidence>
<dbReference type="AlphaFoldDB" id="A0A8S2MGJ6"/>